<proteinExistence type="inferred from homology"/>
<evidence type="ECO:0000313" key="6">
    <source>
        <dbReference type="EMBL" id="MQL90270.1"/>
    </source>
</evidence>
<keyword evidence="4" id="KW-0460">Magnesium</keyword>
<dbReference type="SUPFAM" id="SSF52540">
    <property type="entry name" value="P-loop containing nucleoside triphosphate hydrolases"/>
    <property type="match status" value="1"/>
</dbReference>
<dbReference type="PANTHER" id="PTHR23078:SF3">
    <property type="entry name" value="VESICLE-FUSING ATPASE"/>
    <property type="match status" value="1"/>
</dbReference>
<dbReference type="GO" id="GO:0005524">
    <property type="term" value="F:ATP binding"/>
    <property type="evidence" value="ECO:0007669"/>
    <property type="project" value="UniProtKB-UniRule"/>
</dbReference>
<keyword evidence="4" id="KW-0963">Cytoplasm</keyword>
<keyword evidence="3 4" id="KW-0067">ATP-binding</keyword>
<sequence>MNIAPDHLATRHFLDWDCYHVVSLIFIEENYGLELDGHVKRSSETNRKNKNKQKWFHCAGTRSVADIHEEEEKLKSLKSAQPPTNDSTPHHVAARNDTYTQVLGPDRPSRVSGVGTGPTPTSMWGNESKEVLRTENRLLMQRMEELETTMAEKFSKMESMIRGSQDLGGITGGSHLLQTIRENLCGCVPYWQVRLGIKHVKGMLLYGPPSTGKTLMARQIVKLLNGREPKACKT</sequence>
<comment type="catalytic activity">
    <reaction evidence="4">
        <text>ATP + H2O = ADP + phosphate + H(+)</text>
        <dbReference type="Rhea" id="RHEA:13065"/>
        <dbReference type="ChEBI" id="CHEBI:15377"/>
        <dbReference type="ChEBI" id="CHEBI:15378"/>
        <dbReference type="ChEBI" id="CHEBI:30616"/>
        <dbReference type="ChEBI" id="CHEBI:43474"/>
        <dbReference type="ChEBI" id="CHEBI:456216"/>
        <dbReference type="EC" id="3.6.4.6"/>
    </reaction>
</comment>
<gene>
    <name evidence="6" type="ORF">Taro_022862</name>
</gene>
<comment type="function">
    <text evidence="4">Required for vesicle-mediated transport. Catalyzes the fusion of transport vesicles within the Golgi cisternae. Is also required for transport from the endoplasmic reticulum to the Golgi stack. Seems to function as a fusion protein required for the delivery of cargo proteins to all compartments of the Golgi stack independent of vesicle origin.</text>
</comment>
<dbReference type="AlphaFoldDB" id="A0A843V956"/>
<keyword evidence="7" id="KW-1185">Reference proteome</keyword>
<dbReference type="InterPro" id="IPR039812">
    <property type="entry name" value="Vesicle-fus_ATPase"/>
</dbReference>
<dbReference type="Proteomes" id="UP000652761">
    <property type="component" value="Unassembled WGS sequence"/>
</dbReference>
<evidence type="ECO:0000256" key="3">
    <source>
        <dbReference type="ARBA" id="ARBA00022840"/>
    </source>
</evidence>
<reference evidence="6" key="1">
    <citation type="submission" date="2017-07" db="EMBL/GenBank/DDBJ databases">
        <title>Taro Niue Genome Assembly and Annotation.</title>
        <authorList>
            <person name="Atibalentja N."/>
            <person name="Keating K."/>
            <person name="Fields C.J."/>
        </authorList>
    </citation>
    <scope>NUCLEOTIDE SEQUENCE</scope>
    <source>
        <strain evidence="6">Niue_2</strain>
        <tissue evidence="6">Leaf</tissue>
    </source>
</reference>
<keyword evidence="4" id="KW-0479">Metal-binding</keyword>
<dbReference type="GO" id="GO:0035494">
    <property type="term" value="P:SNARE complex disassembly"/>
    <property type="evidence" value="ECO:0007669"/>
    <property type="project" value="InterPro"/>
</dbReference>
<keyword evidence="4" id="KW-0653">Protein transport</keyword>
<comment type="caution">
    <text evidence="6">The sequence shown here is derived from an EMBL/GenBank/DDBJ whole genome shotgun (WGS) entry which is preliminary data.</text>
</comment>
<evidence type="ECO:0000256" key="5">
    <source>
        <dbReference type="SAM" id="MobiDB-lite"/>
    </source>
</evidence>
<evidence type="ECO:0000256" key="1">
    <source>
        <dbReference type="ARBA" id="ARBA00006914"/>
    </source>
</evidence>
<dbReference type="EC" id="3.6.4.6" evidence="4"/>
<keyword evidence="4" id="KW-0378">Hydrolase</keyword>
<keyword evidence="2 4" id="KW-0547">Nucleotide-binding</keyword>
<comment type="cofactor">
    <cofactor evidence="4">
        <name>Mg(2+)</name>
        <dbReference type="ChEBI" id="CHEBI:18420"/>
    </cofactor>
    <text evidence="4">Binds 1 Mg(2+) ion per subunit.</text>
</comment>
<accession>A0A843V956</accession>
<protein>
    <recommendedName>
        <fullName evidence="4">Vesicle-fusing ATPase</fullName>
        <ecNumber evidence="4">3.6.4.6</ecNumber>
    </recommendedName>
</protein>
<dbReference type="EMBL" id="NMUH01001226">
    <property type="protein sequence ID" value="MQL90270.1"/>
    <property type="molecule type" value="Genomic_DNA"/>
</dbReference>
<dbReference type="GO" id="GO:0005795">
    <property type="term" value="C:Golgi stack"/>
    <property type="evidence" value="ECO:0007669"/>
    <property type="project" value="TreeGrafter"/>
</dbReference>
<evidence type="ECO:0000256" key="2">
    <source>
        <dbReference type="ARBA" id="ARBA00022741"/>
    </source>
</evidence>
<name>A0A843V956_COLES</name>
<comment type="subcellular location">
    <subcellularLocation>
        <location evidence="4">Cytoplasm</location>
    </subcellularLocation>
</comment>
<dbReference type="PANTHER" id="PTHR23078">
    <property type="entry name" value="VESICULAR-FUSION PROTEIN NSF"/>
    <property type="match status" value="1"/>
</dbReference>
<evidence type="ECO:0000256" key="4">
    <source>
        <dbReference type="RuleBase" id="RU367045"/>
    </source>
</evidence>
<dbReference type="GO" id="GO:0046872">
    <property type="term" value="F:metal ion binding"/>
    <property type="evidence" value="ECO:0007669"/>
    <property type="project" value="UniProtKB-UniRule"/>
</dbReference>
<dbReference type="GO" id="GO:0043001">
    <property type="term" value="P:Golgi to plasma membrane protein transport"/>
    <property type="evidence" value="ECO:0007669"/>
    <property type="project" value="TreeGrafter"/>
</dbReference>
<keyword evidence="4" id="KW-0813">Transport</keyword>
<dbReference type="GO" id="GO:0006891">
    <property type="term" value="P:intra-Golgi vesicle-mediated transport"/>
    <property type="evidence" value="ECO:0007669"/>
    <property type="project" value="TreeGrafter"/>
</dbReference>
<dbReference type="InterPro" id="IPR027417">
    <property type="entry name" value="P-loop_NTPase"/>
</dbReference>
<evidence type="ECO:0000313" key="7">
    <source>
        <dbReference type="Proteomes" id="UP000652761"/>
    </source>
</evidence>
<organism evidence="6 7">
    <name type="scientific">Colocasia esculenta</name>
    <name type="common">Wild taro</name>
    <name type="synonym">Arum esculentum</name>
    <dbReference type="NCBI Taxonomy" id="4460"/>
    <lineage>
        <taxon>Eukaryota</taxon>
        <taxon>Viridiplantae</taxon>
        <taxon>Streptophyta</taxon>
        <taxon>Embryophyta</taxon>
        <taxon>Tracheophyta</taxon>
        <taxon>Spermatophyta</taxon>
        <taxon>Magnoliopsida</taxon>
        <taxon>Liliopsida</taxon>
        <taxon>Araceae</taxon>
        <taxon>Aroideae</taxon>
        <taxon>Colocasieae</taxon>
        <taxon>Colocasia</taxon>
    </lineage>
</organism>
<dbReference type="Gene3D" id="3.40.50.300">
    <property type="entry name" value="P-loop containing nucleotide triphosphate hydrolases"/>
    <property type="match status" value="1"/>
</dbReference>
<comment type="similarity">
    <text evidence="1 4">Belongs to the AAA ATPase family.</text>
</comment>
<dbReference type="GO" id="GO:0016887">
    <property type="term" value="F:ATP hydrolysis activity"/>
    <property type="evidence" value="ECO:0007669"/>
    <property type="project" value="InterPro"/>
</dbReference>
<feature type="region of interest" description="Disordered" evidence="5">
    <location>
        <begin position="72"/>
        <end position="125"/>
    </location>
</feature>
<dbReference type="OrthoDB" id="9982946at2759"/>
<keyword evidence="4" id="KW-0931">ER-Golgi transport</keyword>